<accession>A0ABW2EM71</accession>
<sequence length="464" mass="54479">MSISTVTIKDKQESRQLEIKRMAIYKQSKIVEASDEQGKNYYIFFYNEQYLNYVSSEKITKRSHVSDSFQKGVTITPPHPIIETVLSHQPHFKKQSFNDLFKKLQQQYTLQETALIASYFESFIKKDKLLALIKTLFYKERRDGKLLSCYRILQVLKDFAPNHNLVDAFSGDIQFTKYDERYKHGDEAILAKDPIYVEKKLYSSKHHDHSFHKLEAIYNRQSRHLDLIAIYIPRVVHTQNIDDYRTLLSLISEQFGDVNTLPILEDLYKRGLELETLHHDLLDAYMEFGKLEDVLTLISEKELALEPSQYQELVTIVKQKEISADSIPPEELRKLILTLCESKDDQASDILHQAVTSLLQGHTLSYILEWAKPLRGIPTAEPILQNVDEMNDISEDPNQQRRLGELYHFFQHHHQAIECMSWDMELSKEDPQPVQWLAKLYHELGMEEEHKAYQQLYIDMVKRA</sequence>
<reference evidence="2" key="1">
    <citation type="journal article" date="2019" name="Int. J. Syst. Evol. Microbiol.">
        <title>The Global Catalogue of Microorganisms (GCM) 10K type strain sequencing project: providing services to taxonomists for standard genome sequencing and annotation.</title>
        <authorList>
            <consortium name="The Broad Institute Genomics Platform"/>
            <consortium name="The Broad Institute Genome Sequencing Center for Infectious Disease"/>
            <person name="Wu L."/>
            <person name="Ma J."/>
        </authorList>
    </citation>
    <scope>NUCLEOTIDE SEQUENCE [LARGE SCALE GENOMIC DNA]</scope>
    <source>
        <strain evidence="2">CGMCC 4.1621</strain>
    </source>
</reference>
<evidence type="ECO:0000313" key="2">
    <source>
        <dbReference type="Proteomes" id="UP001596410"/>
    </source>
</evidence>
<keyword evidence="2" id="KW-1185">Reference proteome</keyword>
<protein>
    <submittedName>
        <fullName evidence="1">Uncharacterized protein</fullName>
    </submittedName>
</protein>
<name>A0ABW2EM71_9BACI</name>
<organism evidence="1 2">
    <name type="scientific">Halobacillus seohaensis</name>
    <dbReference type="NCBI Taxonomy" id="447421"/>
    <lineage>
        <taxon>Bacteria</taxon>
        <taxon>Bacillati</taxon>
        <taxon>Bacillota</taxon>
        <taxon>Bacilli</taxon>
        <taxon>Bacillales</taxon>
        <taxon>Bacillaceae</taxon>
        <taxon>Halobacillus</taxon>
    </lineage>
</organism>
<dbReference type="Proteomes" id="UP001596410">
    <property type="component" value="Unassembled WGS sequence"/>
</dbReference>
<evidence type="ECO:0000313" key="1">
    <source>
        <dbReference type="EMBL" id="MFC7062169.1"/>
    </source>
</evidence>
<comment type="caution">
    <text evidence="1">The sequence shown here is derived from an EMBL/GenBank/DDBJ whole genome shotgun (WGS) entry which is preliminary data.</text>
</comment>
<proteinExistence type="predicted"/>
<dbReference type="EMBL" id="JBHSZV010000025">
    <property type="protein sequence ID" value="MFC7062169.1"/>
    <property type="molecule type" value="Genomic_DNA"/>
</dbReference>
<dbReference type="RefSeq" id="WP_204708108.1">
    <property type="nucleotide sequence ID" value="NZ_JBHSZV010000025.1"/>
</dbReference>
<gene>
    <name evidence="1" type="ORF">ACFQIC_09895</name>
</gene>